<name>A0A238HBA3_9BURK</name>
<accession>A0A238HBA3</accession>
<evidence type="ECO:0000313" key="1">
    <source>
        <dbReference type="EMBL" id="SMG02639.1"/>
    </source>
</evidence>
<protein>
    <submittedName>
        <fullName evidence="1">Uncharacterized protein</fullName>
    </submittedName>
</protein>
<organism evidence="1 2">
    <name type="scientific">Burkholderia singularis</name>
    <dbReference type="NCBI Taxonomy" id="1503053"/>
    <lineage>
        <taxon>Bacteria</taxon>
        <taxon>Pseudomonadati</taxon>
        <taxon>Pseudomonadota</taxon>
        <taxon>Betaproteobacteria</taxon>
        <taxon>Burkholderiales</taxon>
        <taxon>Burkholderiaceae</taxon>
        <taxon>Burkholderia</taxon>
        <taxon>pseudomallei group</taxon>
    </lineage>
</organism>
<dbReference type="Proteomes" id="UP000198460">
    <property type="component" value="Unassembled WGS sequence"/>
</dbReference>
<gene>
    <name evidence="1" type="ORF">BSIN_1081</name>
</gene>
<dbReference type="EMBL" id="FXAN01000106">
    <property type="protein sequence ID" value="SMG02639.1"/>
    <property type="molecule type" value="Genomic_DNA"/>
</dbReference>
<evidence type="ECO:0000313" key="2">
    <source>
        <dbReference type="Proteomes" id="UP000198460"/>
    </source>
</evidence>
<reference evidence="1 2" key="1">
    <citation type="submission" date="2017-04" db="EMBL/GenBank/DDBJ databases">
        <authorList>
            <person name="Afonso C.L."/>
            <person name="Miller P.J."/>
            <person name="Scott M.A."/>
            <person name="Spackman E."/>
            <person name="Goraichik I."/>
            <person name="Dimitrov K.M."/>
            <person name="Suarez D.L."/>
            <person name="Swayne D.E."/>
        </authorList>
    </citation>
    <scope>NUCLEOTIDE SEQUENCE [LARGE SCALE GENOMIC DNA]</scope>
    <source>
        <strain evidence="1">LMG 28154</strain>
    </source>
</reference>
<sequence>MDQCRRRPCPTVLHKVDIKRADISSFSCPKYHIRLRAVSLMP</sequence>
<proteinExistence type="predicted"/>
<dbReference type="AlphaFoldDB" id="A0A238HBA3"/>